<organism evidence="10 11">
    <name type="scientific">Agromyces archimandritae</name>
    <dbReference type="NCBI Taxonomy" id="2781962"/>
    <lineage>
        <taxon>Bacteria</taxon>
        <taxon>Bacillati</taxon>
        <taxon>Actinomycetota</taxon>
        <taxon>Actinomycetes</taxon>
        <taxon>Micrococcales</taxon>
        <taxon>Microbacteriaceae</taxon>
        <taxon>Agromyces</taxon>
    </lineage>
</organism>
<keyword evidence="2 8" id="KW-0813">Transport</keyword>
<dbReference type="InterPro" id="IPR000515">
    <property type="entry name" value="MetI-like"/>
</dbReference>
<dbReference type="GO" id="GO:0005886">
    <property type="term" value="C:plasma membrane"/>
    <property type="evidence" value="ECO:0007669"/>
    <property type="project" value="UniProtKB-SubCell"/>
</dbReference>
<feature type="transmembrane region" description="Helical" evidence="8">
    <location>
        <begin position="407"/>
        <end position="431"/>
    </location>
</feature>
<evidence type="ECO:0000256" key="5">
    <source>
        <dbReference type="ARBA" id="ARBA00022692"/>
    </source>
</evidence>
<dbReference type="GO" id="GO:0055085">
    <property type="term" value="P:transmembrane transport"/>
    <property type="evidence" value="ECO:0007669"/>
    <property type="project" value="InterPro"/>
</dbReference>
<feature type="transmembrane region" description="Helical" evidence="8">
    <location>
        <begin position="113"/>
        <end position="135"/>
    </location>
</feature>
<evidence type="ECO:0000256" key="4">
    <source>
        <dbReference type="ARBA" id="ARBA00022519"/>
    </source>
</evidence>
<feature type="transmembrane region" description="Helical" evidence="8">
    <location>
        <begin position="21"/>
        <end position="47"/>
    </location>
</feature>
<dbReference type="EMBL" id="CP071696">
    <property type="protein sequence ID" value="QTX04406.1"/>
    <property type="molecule type" value="Genomic_DNA"/>
</dbReference>
<evidence type="ECO:0000256" key="1">
    <source>
        <dbReference type="ARBA" id="ARBA00004429"/>
    </source>
</evidence>
<dbReference type="PROSITE" id="PS50928">
    <property type="entry name" value="ABC_TM1"/>
    <property type="match status" value="2"/>
</dbReference>
<comment type="subcellular location">
    <subcellularLocation>
        <location evidence="1">Cell inner membrane</location>
        <topology evidence="1">Multi-pass membrane protein</topology>
    </subcellularLocation>
    <subcellularLocation>
        <location evidence="8">Cell membrane</location>
        <topology evidence="8">Multi-pass membrane protein</topology>
    </subcellularLocation>
</comment>
<dbReference type="CDD" id="cd06261">
    <property type="entry name" value="TM_PBP2"/>
    <property type="match status" value="2"/>
</dbReference>
<keyword evidence="6 8" id="KW-1133">Transmembrane helix</keyword>
<keyword evidence="3" id="KW-1003">Cell membrane</keyword>
<feature type="domain" description="ABC transmembrane type-1" evidence="9">
    <location>
        <begin position="77"/>
        <end position="286"/>
    </location>
</feature>
<keyword evidence="11" id="KW-1185">Reference proteome</keyword>
<keyword evidence="7 8" id="KW-0472">Membrane</keyword>
<reference evidence="10" key="1">
    <citation type="submission" date="2021-03" db="EMBL/GenBank/DDBJ databases">
        <title>Agromyces archimandritus sp. nov., isolated from the cockroach Archimandrita tessellata.</title>
        <authorList>
            <person name="Guzman J."/>
            <person name="Ortuzar M."/>
            <person name="Poehlein A."/>
            <person name="Daniel R."/>
            <person name="Trujillo M."/>
            <person name="Vilcinskas A."/>
        </authorList>
    </citation>
    <scope>NUCLEOTIDE SEQUENCE</scope>
    <source>
        <strain evidence="10">G127AT</strain>
    </source>
</reference>
<evidence type="ECO:0000256" key="3">
    <source>
        <dbReference type="ARBA" id="ARBA00022475"/>
    </source>
</evidence>
<evidence type="ECO:0000313" key="10">
    <source>
        <dbReference type="EMBL" id="QTX04406.1"/>
    </source>
</evidence>
<sequence length="583" mass="63072">MTSVDIASDRRASRTRAVVRRALWSVFVIGLGLLFVFPVSMIVLGAVRDGLPTAPDVRWTLDGMVAALTQSATWTTLLNSLILVVVCGAVATTMGALFAWIRTNTDVPLRRALTPLMIINLFVPPLFYTFGWIMLGNAQNGLINQWARSLFGTQQFVDVQSWGGLILTMSLGYIPFAYLLMQGAFLNRDQSLDEAASIAGARTWRTFLTVTLPSVGPALTGAATLIMVLILQSFESPYLLGRPADIHVFSTQIYHYIRDTTPAEYTSAFTLALIVVLLVVLLFGLQRRLLRGRSFTTLTGKSSRRDPLQLGPVRWLFTVLICVFLLLNLVLPLGAVFLGSLQPTFGVMRNLSFDNYTRILADPMLRESLELTAWISVAGGFVAMAVALLTSYVVLRRRGFLRGYTSFAMWIPWALPGIVLALAYMFAVLAFPGVKGLYGTPLLMGLVLVVATVPLCGRLAEGALAQLAPELEEAGRISGAGPVRVLGTIVLRLLIPSFLSGWFLAALFISGNLAIPTLLAPPGFQPVAVAALTLYLNGDFSTAAALFMIILFAAAIVLALAGATMWSGRRLGARRTEAAGLHG</sequence>
<dbReference type="RefSeq" id="WP_210897961.1">
    <property type="nucleotide sequence ID" value="NZ_CP071696.1"/>
</dbReference>
<dbReference type="PANTHER" id="PTHR43357">
    <property type="entry name" value="INNER MEMBRANE ABC TRANSPORTER PERMEASE PROTEIN YDCV"/>
    <property type="match status" value="1"/>
</dbReference>
<evidence type="ECO:0000256" key="2">
    <source>
        <dbReference type="ARBA" id="ARBA00022448"/>
    </source>
</evidence>
<feature type="transmembrane region" description="Helical" evidence="8">
    <location>
        <begin position="543"/>
        <end position="566"/>
    </location>
</feature>
<dbReference type="Pfam" id="PF00528">
    <property type="entry name" value="BPD_transp_1"/>
    <property type="match status" value="2"/>
</dbReference>
<feature type="transmembrane region" description="Helical" evidence="8">
    <location>
        <begin position="81"/>
        <end position="101"/>
    </location>
</feature>
<keyword evidence="5 8" id="KW-0812">Transmembrane</keyword>
<feature type="domain" description="ABC transmembrane type-1" evidence="9">
    <location>
        <begin position="369"/>
        <end position="561"/>
    </location>
</feature>
<dbReference type="AlphaFoldDB" id="A0A975FM21"/>
<dbReference type="PANTHER" id="PTHR43357:SF4">
    <property type="entry name" value="INNER MEMBRANE ABC TRANSPORTER PERMEASE PROTEIN YDCV"/>
    <property type="match status" value="1"/>
</dbReference>
<dbReference type="SUPFAM" id="SSF161098">
    <property type="entry name" value="MetI-like"/>
    <property type="match status" value="2"/>
</dbReference>
<evidence type="ECO:0000256" key="8">
    <source>
        <dbReference type="RuleBase" id="RU363032"/>
    </source>
</evidence>
<feature type="transmembrane region" description="Helical" evidence="8">
    <location>
        <begin position="207"/>
        <end position="231"/>
    </location>
</feature>
<dbReference type="Gene3D" id="1.10.3720.10">
    <property type="entry name" value="MetI-like"/>
    <property type="match status" value="2"/>
</dbReference>
<feature type="transmembrane region" description="Helical" evidence="8">
    <location>
        <begin position="265"/>
        <end position="285"/>
    </location>
</feature>
<evidence type="ECO:0000313" key="11">
    <source>
        <dbReference type="Proteomes" id="UP000671914"/>
    </source>
</evidence>
<feature type="transmembrane region" description="Helical" evidence="8">
    <location>
        <begin position="373"/>
        <end position="395"/>
    </location>
</feature>
<gene>
    <name evidence="10" type="ORF">G127AT_14205</name>
</gene>
<feature type="transmembrane region" description="Helical" evidence="8">
    <location>
        <begin position="437"/>
        <end position="457"/>
    </location>
</feature>
<dbReference type="Proteomes" id="UP000671914">
    <property type="component" value="Chromosome"/>
</dbReference>
<protein>
    <submittedName>
        <fullName evidence="10">Iron ABC transporter permease</fullName>
    </submittedName>
</protein>
<comment type="similarity">
    <text evidence="8">Belongs to the binding-protein-dependent transport system permease family.</text>
</comment>
<dbReference type="InterPro" id="IPR035906">
    <property type="entry name" value="MetI-like_sf"/>
</dbReference>
<name>A0A975FM21_9MICO</name>
<dbReference type="KEGG" id="aarc:G127AT_14205"/>
<evidence type="ECO:0000259" key="9">
    <source>
        <dbReference type="PROSITE" id="PS50928"/>
    </source>
</evidence>
<proteinExistence type="inferred from homology"/>
<feature type="transmembrane region" description="Helical" evidence="8">
    <location>
        <begin position="493"/>
        <end position="515"/>
    </location>
</feature>
<feature type="transmembrane region" description="Helical" evidence="8">
    <location>
        <begin position="162"/>
        <end position="186"/>
    </location>
</feature>
<feature type="transmembrane region" description="Helical" evidence="8">
    <location>
        <begin position="315"/>
        <end position="338"/>
    </location>
</feature>
<evidence type="ECO:0000256" key="7">
    <source>
        <dbReference type="ARBA" id="ARBA00023136"/>
    </source>
</evidence>
<accession>A0A975FM21</accession>
<keyword evidence="4" id="KW-0997">Cell inner membrane</keyword>
<evidence type="ECO:0000256" key="6">
    <source>
        <dbReference type="ARBA" id="ARBA00022989"/>
    </source>
</evidence>